<accession>C0E8I4</accession>
<evidence type="ECO:0000313" key="2">
    <source>
        <dbReference type="Proteomes" id="UP000003340"/>
    </source>
</evidence>
<dbReference type="EMBL" id="ACEC01000007">
    <property type="protein sequence ID" value="EEG32193.1"/>
    <property type="molecule type" value="Genomic_DNA"/>
</dbReference>
<protein>
    <submittedName>
        <fullName evidence="1">Uncharacterized protein</fullName>
    </submittedName>
</protein>
<gene>
    <name evidence="1" type="ORF">CLOSTMETH_00129</name>
</gene>
<dbReference type="AlphaFoldDB" id="C0E8I4"/>
<name>C0E8I4_9FIRM</name>
<comment type="caution">
    <text evidence="1">The sequence shown here is derived from an EMBL/GenBank/DDBJ whole genome shotgun (WGS) entry which is preliminary data.</text>
</comment>
<dbReference type="HOGENOM" id="CLU_3134142_0_0_9"/>
<sequence length="49" mass="5742">MQASRLATITHLLLIKQYSPFRIQHYSILMLYTTADNYKAELFAVSLYC</sequence>
<dbReference type="STRING" id="537013.CLOSTMETH_00129"/>
<keyword evidence="2" id="KW-1185">Reference proteome</keyword>
<evidence type="ECO:0000313" key="1">
    <source>
        <dbReference type="EMBL" id="EEG32193.1"/>
    </source>
</evidence>
<organism evidence="1 2">
    <name type="scientific">[Clostridium] methylpentosum DSM 5476</name>
    <dbReference type="NCBI Taxonomy" id="537013"/>
    <lineage>
        <taxon>Bacteria</taxon>
        <taxon>Bacillati</taxon>
        <taxon>Bacillota</taxon>
        <taxon>Clostridia</taxon>
        <taxon>Eubacteriales</taxon>
        <taxon>Oscillospiraceae</taxon>
        <taxon>Oscillospiraceae incertae sedis</taxon>
    </lineage>
</organism>
<proteinExistence type="predicted"/>
<dbReference type="Proteomes" id="UP000003340">
    <property type="component" value="Unassembled WGS sequence"/>
</dbReference>
<reference evidence="1 2" key="1">
    <citation type="submission" date="2009-01" db="EMBL/GenBank/DDBJ databases">
        <authorList>
            <person name="Fulton L."/>
            <person name="Clifton S."/>
            <person name="Fulton B."/>
            <person name="Xu J."/>
            <person name="Minx P."/>
            <person name="Pepin K.H."/>
            <person name="Johnson M."/>
            <person name="Bhonagiri V."/>
            <person name="Nash W.E."/>
            <person name="Mardis E.R."/>
            <person name="Wilson R.K."/>
        </authorList>
    </citation>
    <scope>NUCLEOTIDE SEQUENCE [LARGE SCALE GENOMIC DNA]</scope>
    <source>
        <strain evidence="1 2">DSM 5476</strain>
    </source>
</reference>
<reference evidence="1 2" key="2">
    <citation type="submission" date="2009-02" db="EMBL/GenBank/DDBJ databases">
        <title>Draft genome sequence of Clostridium methylpentosum (DSM 5476).</title>
        <authorList>
            <person name="Sudarsanam P."/>
            <person name="Ley R."/>
            <person name="Guruge J."/>
            <person name="Turnbaugh P.J."/>
            <person name="Mahowald M."/>
            <person name="Liep D."/>
            <person name="Gordon J."/>
        </authorList>
    </citation>
    <scope>NUCLEOTIDE SEQUENCE [LARGE SCALE GENOMIC DNA]</scope>
    <source>
        <strain evidence="1 2">DSM 5476</strain>
    </source>
</reference>